<protein>
    <submittedName>
        <fullName evidence="1">Uncharacterized protein</fullName>
    </submittedName>
</protein>
<reference evidence="3" key="3">
    <citation type="submission" date="2014-09" db="EMBL/GenBank/DDBJ databases">
        <authorList>
            <person name="Magalhaes I.L.F."/>
            <person name="Oliveira U."/>
            <person name="Santos F.R."/>
            <person name="Vidigal T.H.D.A."/>
            <person name="Brescovit A.D."/>
            <person name="Santos A.J."/>
        </authorList>
    </citation>
    <scope>NUCLEOTIDE SEQUENCE</scope>
</reference>
<sequence>MRKFNPLSRSLWITWEPLLSAPSHKPGGPVVPLATARDYLLGVMCVPVLHDQADKCCVENSTFAGPDGISACRWNKVPKTVKLLILNLLLLAGRSSKALTRAQTVFTPKKGGRGPGGCQRISVSSVVFHHSQKILVPRFQVAGVIGDVQREFWHADGTAENLTVLQTVIPLAPIKKQQLHLAALDVAKALALSVTLP</sequence>
<evidence type="ECO:0000313" key="1">
    <source>
        <dbReference type="EMBL" id="JAG13232.1"/>
    </source>
</evidence>
<evidence type="ECO:0000313" key="2">
    <source>
        <dbReference type="EMBL" id="JAG13233.1"/>
    </source>
</evidence>
<name>A0A0A9WXP2_LYGHE</name>
<dbReference type="EMBL" id="GBRD01014844">
    <property type="protein sequence ID" value="JAG50982.1"/>
    <property type="molecule type" value="Transcribed_RNA"/>
</dbReference>
<organism evidence="1">
    <name type="scientific">Lygus hesperus</name>
    <name type="common">Western plant bug</name>
    <dbReference type="NCBI Taxonomy" id="30085"/>
    <lineage>
        <taxon>Eukaryota</taxon>
        <taxon>Metazoa</taxon>
        <taxon>Ecdysozoa</taxon>
        <taxon>Arthropoda</taxon>
        <taxon>Hexapoda</taxon>
        <taxon>Insecta</taxon>
        <taxon>Pterygota</taxon>
        <taxon>Neoptera</taxon>
        <taxon>Paraneoptera</taxon>
        <taxon>Hemiptera</taxon>
        <taxon>Heteroptera</taxon>
        <taxon>Panheteroptera</taxon>
        <taxon>Cimicomorpha</taxon>
        <taxon>Miridae</taxon>
        <taxon>Mirini</taxon>
        <taxon>Lygus</taxon>
    </lineage>
</organism>
<gene>
    <name evidence="1" type="ORF">CM83_45025</name>
    <name evidence="2" type="ORF">CM83_45026</name>
</gene>
<evidence type="ECO:0000313" key="3">
    <source>
        <dbReference type="EMBL" id="JAG50982.1"/>
    </source>
</evidence>
<dbReference type="EMBL" id="GBHO01030372">
    <property type="protein sequence ID" value="JAG13232.1"/>
    <property type="molecule type" value="Transcribed_RNA"/>
</dbReference>
<proteinExistence type="predicted"/>
<dbReference type="AlphaFoldDB" id="A0A0A9WXP2"/>
<reference evidence="1" key="2">
    <citation type="submission" date="2014-07" db="EMBL/GenBank/DDBJ databases">
        <authorList>
            <person name="Hull J."/>
        </authorList>
    </citation>
    <scope>NUCLEOTIDE SEQUENCE</scope>
</reference>
<dbReference type="EMBL" id="GBHO01030371">
    <property type="protein sequence ID" value="JAG13233.1"/>
    <property type="molecule type" value="Transcribed_RNA"/>
</dbReference>
<reference evidence="1" key="1">
    <citation type="journal article" date="2014" name="PLoS ONE">
        <title>Transcriptome-Based Identification of ABC Transporters in the Western Tarnished Plant Bug Lygus hesperus.</title>
        <authorList>
            <person name="Hull J.J."/>
            <person name="Chaney K."/>
            <person name="Geib S.M."/>
            <person name="Fabrick J.A."/>
            <person name="Brent C.S."/>
            <person name="Walsh D."/>
            <person name="Lavine L.C."/>
        </authorList>
    </citation>
    <scope>NUCLEOTIDE SEQUENCE</scope>
</reference>
<accession>A0A0A9WXP2</accession>